<feature type="transmembrane region" description="Helical" evidence="1">
    <location>
        <begin position="12"/>
        <end position="34"/>
    </location>
</feature>
<evidence type="ECO:0000313" key="2">
    <source>
        <dbReference type="EMBL" id="OGM60322.1"/>
    </source>
</evidence>
<sequence length="104" mass="11591">MIRITFLPETRFGKWSVGLMVAFFVLLLMIRILATSGQQGGETFFDNPILAIPALLMGISGVLAFFTGIVAILKNKERFFLVYITTTIGLLVLIFWLGEILSPH</sequence>
<dbReference type="EMBL" id="MGHD01000005">
    <property type="protein sequence ID" value="OGM60322.1"/>
    <property type="molecule type" value="Genomic_DNA"/>
</dbReference>
<keyword evidence="1" id="KW-0812">Transmembrane</keyword>
<accession>A0A1F8B8G6</accession>
<evidence type="ECO:0000256" key="1">
    <source>
        <dbReference type="SAM" id="Phobius"/>
    </source>
</evidence>
<dbReference type="Proteomes" id="UP000176404">
    <property type="component" value="Unassembled WGS sequence"/>
</dbReference>
<keyword evidence="1" id="KW-0472">Membrane</keyword>
<dbReference type="AlphaFoldDB" id="A0A1F8B8G6"/>
<proteinExistence type="predicted"/>
<comment type="caution">
    <text evidence="2">The sequence shown here is derived from an EMBL/GenBank/DDBJ whole genome shotgun (WGS) entry which is preliminary data.</text>
</comment>
<feature type="transmembrane region" description="Helical" evidence="1">
    <location>
        <begin position="49"/>
        <end position="73"/>
    </location>
</feature>
<reference evidence="2 3" key="1">
    <citation type="journal article" date="2016" name="Nat. Commun.">
        <title>Thousands of microbial genomes shed light on interconnected biogeochemical processes in an aquifer system.</title>
        <authorList>
            <person name="Anantharaman K."/>
            <person name="Brown C.T."/>
            <person name="Hug L.A."/>
            <person name="Sharon I."/>
            <person name="Castelle C.J."/>
            <person name="Probst A.J."/>
            <person name="Thomas B.C."/>
            <person name="Singh A."/>
            <person name="Wilkins M.J."/>
            <person name="Karaoz U."/>
            <person name="Brodie E.L."/>
            <person name="Williams K.H."/>
            <person name="Hubbard S.S."/>
            <person name="Banfield J.F."/>
        </authorList>
    </citation>
    <scope>NUCLEOTIDE SEQUENCE [LARGE SCALE GENOMIC DNA]</scope>
</reference>
<name>A0A1F8B8G6_9BACT</name>
<feature type="transmembrane region" description="Helical" evidence="1">
    <location>
        <begin position="80"/>
        <end position="98"/>
    </location>
</feature>
<protein>
    <submittedName>
        <fullName evidence="2">Uncharacterized protein</fullName>
    </submittedName>
</protein>
<gene>
    <name evidence="2" type="ORF">A2892_03190</name>
</gene>
<organism evidence="2 3">
    <name type="scientific">Candidatus Woesebacteria bacterium RIFCSPLOWO2_01_FULL_39_10b</name>
    <dbReference type="NCBI Taxonomy" id="1802517"/>
    <lineage>
        <taxon>Bacteria</taxon>
        <taxon>Candidatus Woeseibacteriota</taxon>
    </lineage>
</organism>
<evidence type="ECO:0000313" key="3">
    <source>
        <dbReference type="Proteomes" id="UP000176404"/>
    </source>
</evidence>
<keyword evidence="1" id="KW-1133">Transmembrane helix</keyword>